<dbReference type="InterPro" id="IPR013430">
    <property type="entry name" value="Toxin_antidote_HigA"/>
</dbReference>
<dbReference type="SUPFAM" id="SSF47413">
    <property type="entry name" value="lambda repressor-like DNA-binding domains"/>
    <property type="match status" value="1"/>
</dbReference>
<evidence type="ECO:0000256" key="1">
    <source>
        <dbReference type="ARBA" id="ARBA00023125"/>
    </source>
</evidence>
<dbReference type="Pfam" id="PF01381">
    <property type="entry name" value="HTH_3"/>
    <property type="match status" value="1"/>
</dbReference>
<dbReference type="PROSITE" id="PS50943">
    <property type="entry name" value="HTH_CROC1"/>
    <property type="match status" value="1"/>
</dbReference>
<dbReference type="EMBL" id="BPRE01000010">
    <property type="protein sequence ID" value="GJE76815.1"/>
    <property type="molecule type" value="Genomic_DNA"/>
</dbReference>
<sequence>MARIRTHPGEILLEEYLHPLGLSANALAQVIEVPTNRISELVRGRRGMSADTACRLGRFFGTSPEFWMNLQTAHDLSKALAEHDYSGLRTLESA</sequence>
<name>A0ABQ4UX31_9HYPH</name>
<keyword evidence="4" id="KW-1185">Reference proteome</keyword>
<organism evidence="3 4">
    <name type="scientific">Methylorubrum suomiense</name>
    <dbReference type="NCBI Taxonomy" id="144191"/>
    <lineage>
        <taxon>Bacteria</taxon>
        <taxon>Pseudomonadati</taxon>
        <taxon>Pseudomonadota</taxon>
        <taxon>Alphaproteobacteria</taxon>
        <taxon>Hyphomicrobiales</taxon>
        <taxon>Methylobacteriaceae</taxon>
        <taxon>Methylorubrum</taxon>
    </lineage>
</organism>
<keyword evidence="1" id="KW-0238">DNA-binding</keyword>
<dbReference type="PANTHER" id="PTHR36924">
    <property type="entry name" value="ANTITOXIN HIGA-1"/>
    <property type="match status" value="1"/>
</dbReference>
<evidence type="ECO:0000313" key="3">
    <source>
        <dbReference type="EMBL" id="GJE76815.1"/>
    </source>
</evidence>
<dbReference type="InterPro" id="IPR001387">
    <property type="entry name" value="Cro/C1-type_HTH"/>
</dbReference>
<dbReference type="Proteomes" id="UP001055093">
    <property type="component" value="Unassembled WGS sequence"/>
</dbReference>
<evidence type="ECO:0000313" key="4">
    <source>
        <dbReference type="Proteomes" id="UP001055093"/>
    </source>
</evidence>
<reference evidence="3" key="2">
    <citation type="submission" date="2021-08" db="EMBL/GenBank/DDBJ databases">
        <authorList>
            <person name="Tani A."/>
            <person name="Ola A."/>
            <person name="Ogura Y."/>
            <person name="Katsura K."/>
            <person name="Hayashi T."/>
        </authorList>
    </citation>
    <scope>NUCLEOTIDE SEQUENCE</scope>
    <source>
        <strain evidence="3">DSM 14458</strain>
    </source>
</reference>
<dbReference type="RefSeq" id="WP_137828479.1">
    <property type="nucleotide sequence ID" value="NZ_BPRE01000010.1"/>
</dbReference>
<feature type="domain" description="HTH cro/C1-type" evidence="2">
    <location>
        <begin position="13"/>
        <end position="67"/>
    </location>
</feature>
<accession>A0ABQ4UX31</accession>
<reference evidence="3" key="1">
    <citation type="journal article" date="2021" name="Front. Microbiol.">
        <title>Comprehensive Comparative Genomics and Phenotyping of Methylobacterium Species.</title>
        <authorList>
            <person name="Alessa O."/>
            <person name="Ogura Y."/>
            <person name="Fujitani Y."/>
            <person name="Takami H."/>
            <person name="Hayashi T."/>
            <person name="Sahin N."/>
            <person name="Tani A."/>
        </authorList>
    </citation>
    <scope>NUCLEOTIDE SEQUENCE</scope>
    <source>
        <strain evidence="3">DSM 14458</strain>
    </source>
</reference>
<dbReference type="Gene3D" id="1.10.260.40">
    <property type="entry name" value="lambda repressor-like DNA-binding domains"/>
    <property type="match status" value="1"/>
</dbReference>
<proteinExistence type="predicted"/>
<protein>
    <recommendedName>
        <fullName evidence="2">HTH cro/C1-type domain-containing protein</fullName>
    </recommendedName>
</protein>
<dbReference type="CDD" id="cd00093">
    <property type="entry name" value="HTH_XRE"/>
    <property type="match status" value="1"/>
</dbReference>
<dbReference type="InterPro" id="IPR010982">
    <property type="entry name" value="Lambda_DNA-bd_dom_sf"/>
</dbReference>
<dbReference type="NCBIfam" id="TIGR02607">
    <property type="entry name" value="antidote_HigA"/>
    <property type="match status" value="1"/>
</dbReference>
<dbReference type="PANTHER" id="PTHR36924:SF1">
    <property type="entry name" value="ANTITOXIN HIGA-1"/>
    <property type="match status" value="1"/>
</dbReference>
<dbReference type="SMART" id="SM00530">
    <property type="entry name" value="HTH_XRE"/>
    <property type="match status" value="1"/>
</dbReference>
<evidence type="ECO:0000259" key="2">
    <source>
        <dbReference type="PROSITE" id="PS50943"/>
    </source>
</evidence>
<comment type="caution">
    <text evidence="3">The sequence shown here is derived from an EMBL/GenBank/DDBJ whole genome shotgun (WGS) entry which is preliminary data.</text>
</comment>
<gene>
    <name evidence="3" type="ORF">BGCPKDLD_3414</name>
</gene>